<dbReference type="RefSeq" id="WP_015205174.1">
    <property type="nucleotide sequence ID" value="NC_019753.1"/>
</dbReference>
<gene>
    <name evidence="1" type="ORF">Cri9333_4294</name>
</gene>
<keyword evidence="2" id="KW-1185">Reference proteome</keyword>
<protein>
    <recommendedName>
        <fullName evidence="3">Nucleotidyltransferase family protein</fullName>
    </recommendedName>
</protein>
<dbReference type="AlphaFoldDB" id="K9W6L3"/>
<dbReference type="STRING" id="1173022.Cri9333_4294"/>
<dbReference type="Gene3D" id="3.30.460.40">
    <property type="match status" value="1"/>
</dbReference>
<evidence type="ECO:0000313" key="2">
    <source>
        <dbReference type="Proteomes" id="UP000010472"/>
    </source>
</evidence>
<dbReference type="InterPro" id="IPR039498">
    <property type="entry name" value="NTP_transf_5"/>
</dbReference>
<dbReference type="HOGENOM" id="CLU_036186_0_0_3"/>
<dbReference type="EMBL" id="CP003620">
    <property type="protein sequence ID" value="AFZ15080.1"/>
    <property type="molecule type" value="Genomic_DNA"/>
</dbReference>
<dbReference type="Pfam" id="PF14907">
    <property type="entry name" value="NTP_transf_5"/>
    <property type="match status" value="1"/>
</dbReference>
<dbReference type="OrthoDB" id="5366220at2"/>
<dbReference type="PATRIC" id="fig|1173022.3.peg.4638"/>
<dbReference type="Proteomes" id="UP000010472">
    <property type="component" value="Chromosome"/>
</dbReference>
<dbReference type="eggNOG" id="COG1216">
    <property type="taxonomic scope" value="Bacteria"/>
</dbReference>
<organism evidence="1 2">
    <name type="scientific">Crinalium epipsammum PCC 9333</name>
    <dbReference type="NCBI Taxonomy" id="1173022"/>
    <lineage>
        <taxon>Bacteria</taxon>
        <taxon>Bacillati</taxon>
        <taxon>Cyanobacteriota</taxon>
        <taxon>Cyanophyceae</taxon>
        <taxon>Gomontiellales</taxon>
        <taxon>Gomontiellaceae</taxon>
        <taxon>Crinalium</taxon>
    </lineage>
</organism>
<sequence>MNQKVVEKIIDTKAPIAKNRAEIELLLCCSRTCITAEVAERITNLVQDNLNWTYLLETAQRHRVMPLLHQNLNVVCPEAVPQGIRHQLRISFQLNTIHNLFLTEELLRLVELFAAHNIPAIPFKGPTLAVYAYGDLGFRQCSDLDIVVHKQDIFKAKDLLVAQGYQNLYEMSSSQEAERLRQDHEYDLVHKNGKVAVDLHWGFTQIDIPFPLNPKYLWQRLQPITLAGKTIPNAAPEDLLLILCVNGSKECWQSLNRICDIAELIRNHPELNWEQAIEQARQLGSQRMLIIALLLAKDLLGTVLPESVQTYMQFDLVAQNLAQQVKNSIFSDVAYPLENVERATFMINMRERFIDKASSMFNRINMSGWMDPTHNDKEFISLPTKFSPLYYLLRPIRVLKKYYRLIKNLQ</sequence>
<accession>K9W6L3</accession>
<reference evidence="1 2" key="1">
    <citation type="submission" date="2012-06" db="EMBL/GenBank/DDBJ databases">
        <title>Finished chromosome of genome of Crinalium epipsammum PCC 9333.</title>
        <authorList>
            <consortium name="US DOE Joint Genome Institute"/>
            <person name="Gugger M."/>
            <person name="Coursin T."/>
            <person name="Rippka R."/>
            <person name="Tandeau De Marsac N."/>
            <person name="Huntemann M."/>
            <person name="Wei C.-L."/>
            <person name="Han J."/>
            <person name="Detter J.C."/>
            <person name="Han C."/>
            <person name="Tapia R."/>
            <person name="Davenport K."/>
            <person name="Daligault H."/>
            <person name="Erkkila T."/>
            <person name="Gu W."/>
            <person name="Munk A.C.C."/>
            <person name="Teshima H."/>
            <person name="Xu Y."/>
            <person name="Chain P."/>
            <person name="Chen A."/>
            <person name="Krypides N."/>
            <person name="Mavromatis K."/>
            <person name="Markowitz V."/>
            <person name="Szeto E."/>
            <person name="Ivanova N."/>
            <person name="Mikhailova N."/>
            <person name="Ovchinnikova G."/>
            <person name="Pagani I."/>
            <person name="Pati A."/>
            <person name="Goodwin L."/>
            <person name="Peters L."/>
            <person name="Pitluck S."/>
            <person name="Woyke T."/>
            <person name="Kerfeld C."/>
        </authorList>
    </citation>
    <scope>NUCLEOTIDE SEQUENCE [LARGE SCALE GENOMIC DNA]</scope>
    <source>
        <strain evidence="1 2">PCC 9333</strain>
    </source>
</reference>
<evidence type="ECO:0000313" key="1">
    <source>
        <dbReference type="EMBL" id="AFZ15080.1"/>
    </source>
</evidence>
<dbReference type="KEGG" id="cep:Cri9333_4294"/>
<evidence type="ECO:0008006" key="3">
    <source>
        <dbReference type="Google" id="ProtNLM"/>
    </source>
</evidence>
<name>K9W6L3_9CYAN</name>
<proteinExistence type="predicted"/>